<keyword evidence="1" id="KW-1133">Transmembrane helix</keyword>
<reference evidence="2 3" key="1">
    <citation type="submission" date="2020-08" db="EMBL/GenBank/DDBJ databases">
        <title>Genomic Encyclopedia of Type Strains, Phase IV (KMG-IV): sequencing the most valuable type-strain genomes for metagenomic binning, comparative biology and taxonomic classification.</title>
        <authorList>
            <person name="Goeker M."/>
        </authorList>
    </citation>
    <scope>NUCLEOTIDE SEQUENCE [LARGE SCALE GENOMIC DNA]</scope>
    <source>
        <strain evidence="2 3">DSM 25895</strain>
    </source>
</reference>
<organism evidence="2 3">
    <name type="scientific">Neoroseomonas alkaliterrae</name>
    <dbReference type="NCBI Taxonomy" id="1452450"/>
    <lineage>
        <taxon>Bacteria</taxon>
        <taxon>Pseudomonadati</taxon>
        <taxon>Pseudomonadota</taxon>
        <taxon>Alphaproteobacteria</taxon>
        <taxon>Acetobacterales</taxon>
        <taxon>Acetobacteraceae</taxon>
        <taxon>Neoroseomonas</taxon>
    </lineage>
</organism>
<feature type="transmembrane region" description="Helical" evidence="1">
    <location>
        <begin position="39"/>
        <end position="58"/>
    </location>
</feature>
<feature type="transmembrane region" description="Helical" evidence="1">
    <location>
        <begin position="12"/>
        <end position="33"/>
    </location>
</feature>
<dbReference type="AlphaFoldDB" id="A0A840Y552"/>
<dbReference type="Proteomes" id="UP000562254">
    <property type="component" value="Unassembled WGS sequence"/>
</dbReference>
<evidence type="ECO:0000256" key="1">
    <source>
        <dbReference type="SAM" id="Phobius"/>
    </source>
</evidence>
<comment type="caution">
    <text evidence="2">The sequence shown here is derived from an EMBL/GenBank/DDBJ whole genome shotgun (WGS) entry which is preliminary data.</text>
</comment>
<evidence type="ECO:0000313" key="2">
    <source>
        <dbReference type="EMBL" id="MBB5689024.1"/>
    </source>
</evidence>
<sequence>MSRGWVRFGPGARRWLFIGGFTLALLVGLPLAHALLGDAGAILLGTFAFGFVVGRMTMRR</sequence>
<keyword evidence="3" id="KW-1185">Reference proteome</keyword>
<keyword evidence="1" id="KW-0472">Membrane</keyword>
<dbReference type="EMBL" id="JACIJE010000002">
    <property type="protein sequence ID" value="MBB5689024.1"/>
    <property type="molecule type" value="Genomic_DNA"/>
</dbReference>
<dbReference type="RefSeq" id="WP_211842222.1">
    <property type="nucleotide sequence ID" value="NZ_JAAEDJ010000001.1"/>
</dbReference>
<name>A0A840Y552_9PROT</name>
<keyword evidence="1" id="KW-0812">Transmembrane</keyword>
<gene>
    <name evidence="2" type="ORF">FHS88_001140</name>
</gene>
<proteinExistence type="predicted"/>
<protein>
    <submittedName>
        <fullName evidence="2">Uncharacterized protein</fullName>
    </submittedName>
</protein>
<evidence type="ECO:0000313" key="3">
    <source>
        <dbReference type="Proteomes" id="UP000562254"/>
    </source>
</evidence>
<accession>A0A840Y552</accession>